<evidence type="ECO:0000256" key="2">
    <source>
        <dbReference type="ARBA" id="ARBA00022801"/>
    </source>
</evidence>
<dbReference type="PANTHER" id="PTHR11177:SF317">
    <property type="entry name" value="CHITINASE 12-RELATED"/>
    <property type="match status" value="1"/>
</dbReference>
<comment type="caution">
    <text evidence="11">The sequence shown here is derived from an EMBL/GenBank/DDBJ whole genome shotgun (WGS) entry which is preliminary data.</text>
</comment>
<reference evidence="11" key="1">
    <citation type="submission" date="2021-03" db="EMBL/GenBank/DDBJ databases">
        <title>Draft genome sequence of rust myrtle Austropuccinia psidii MF-1, a brazilian biotype.</title>
        <authorList>
            <person name="Quecine M.C."/>
            <person name="Pachon D.M.R."/>
            <person name="Bonatelli M.L."/>
            <person name="Correr F.H."/>
            <person name="Franceschini L.M."/>
            <person name="Leite T.F."/>
            <person name="Margarido G.R.A."/>
            <person name="Almeida C.A."/>
            <person name="Ferrarezi J.A."/>
            <person name="Labate C.A."/>
        </authorList>
    </citation>
    <scope>NUCLEOTIDE SEQUENCE</scope>
    <source>
        <strain evidence="11">MF-1</strain>
    </source>
</reference>
<organism evidence="11 12">
    <name type="scientific">Austropuccinia psidii MF-1</name>
    <dbReference type="NCBI Taxonomy" id="1389203"/>
    <lineage>
        <taxon>Eukaryota</taxon>
        <taxon>Fungi</taxon>
        <taxon>Dikarya</taxon>
        <taxon>Basidiomycota</taxon>
        <taxon>Pucciniomycotina</taxon>
        <taxon>Pucciniomycetes</taxon>
        <taxon>Pucciniales</taxon>
        <taxon>Sphaerophragmiaceae</taxon>
        <taxon>Austropuccinia</taxon>
    </lineage>
</organism>
<evidence type="ECO:0000256" key="1">
    <source>
        <dbReference type="ARBA" id="ARBA00000822"/>
    </source>
</evidence>
<evidence type="ECO:0000256" key="4">
    <source>
        <dbReference type="ARBA" id="ARBA00023277"/>
    </source>
</evidence>
<feature type="signal peptide" evidence="9">
    <location>
        <begin position="1"/>
        <end position="29"/>
    </location>
</feature>
<dbReference type="SUPFAM" id="SSF54556">
    <property type="entry name" value="Chitinase insertion domain"/>
    <property type="match status" value="1"/>
</dbReference>
<dbReference type="InterPro" id="IPR017853">
    <property type="entry name" value="GH"/>
</dbReference>
<dbReference type="PROSITE" id="PS01095">
    <property type="entry name" value="GH18_1"/>
    <property type="match status" value="1"/>
</dbReference>
<dbReference type="PROSITE" id="PS51910">
    <property type="entry name" value="GH18_2"/>
    <property type="match status" value="1"/>
</dbReference>
<feature type="chain" id="PRO_5040131899" description="GH18 domain-containing protein" evidence="9">
    <location>
        <begin position="30"/>
        <end position="422"/>
    </location>
</feature>
<comment type="catalytic activity">
    <reaction evidence="1">
        <text>Random endo-hydrolysis of N-acetyl-beta-D-glucosaminide (1-&gt;4)-beta-linkages in chitin and chitodextrins.</text>
        <dbReference type="EC" id="3.2.1.14"/>
    </reaction>
</comment>
<evidence type="ECO:0000256" key="5">
    <source>
        <dbReference type="ARBA" id="ARBA00023295"/>
    </source>
</evidence>
<keyword evidence="6" id="KW-0624">Polysaccharide degradation</keyword>
<dbReference type="AlphaFoldDB" id="A0A9Q3GBC4"/>
<gene>
    <name evidence="11" type="ORF">O181_000166</name>
</gene>
<dbReference type="InterPro" id="IPR011583">
    <property type="entry name" value="Chitinase_II/V-like_cat"/>
</dbReference>
<dbReference type="GO" id="GO:0005576">
    <property type="term" value="C:extracellular region"/>
    <property type="evidence" value="ECO:0007669"/>
    <property type="project" value="TreeGrafter"/>
</dbReference>
<evidence type="ECO:0000256" key="7">
    <source>
        <dbReference type="RuleBase" id="RU000489"/>
    </source>
</evidence>
<evidence type="ECO:0000313" key="12">
    <source>
        <dbReference type="Proteomes" id="UP000765509"/>
    </source>
</evidence>
<evidence type="ECO:0000259" key="10">
    <source>
        <dbReference type="PROSITE" id="PS51910"/>
    </source>
</evidence>
<accession>A0A9Q3GBC4</accession>
<dbReference type="SUPFAM" id="SSF51445">
    <property type="entry name" value="(Trans)glycosidases"/>
    <property type="match status" value="1"/>
</dbReference>
<keyword evidence="9" id="KW-0732">Signal</keyword>
<keyword evidence="3" id="KW-0146">Chitin degradation</keyword>
<keyword evidence="4" id="KW-0119">Carbohydrate metabolism</keyword>
<dbReference type="SMART" id="SM00636">
    <property type="entry name" value="Glyco_18"/>
    <property type="match status" value="1"/>
</dbReference>
<dbReference type="InterPro" id="IPR001223">
    <property type="entry name" value="Glyco_hydro18_cat"/>
</dbReference>
<dbReference type="InterPro" id="IPR029070">
    <property type="entry name" value="Chitinase_insertion_sf"/>
</dbReference>
<comment type="similarity">
    <text evidence="8">Belongs to the glycosyl hydrolase 18 family.</text>
</comment>
<dbReference type="GO" id="GO:0000272">
    <property type="term" value="P:polysaccharide catabolic process"/>
    <property type="evidence" value="ECO:0007669"/>
    <property type="project" value="UniProtKB-KW"/>
</dbReference>
<dbReference type="Gene3D" id="3.10.50.10">
    <property type="match status" value="1"/>
</dbReference>
<name>A0A9Q3GBC4_9BASI</name>
<dbReference type="Gene3D" id="3.20.20.80">
    <property type="entry name" value="Glycosidases"/>
    <property type="match status" value="1"/>
</dbReference>
<evidence type="ECO:0000256" key="3">
    <source>
        <dbReference type="ARBA" id="ARBA00023024"/>
    </source>
</evidence>
<dbReference type="GO" id="GO:0008843">
    <property type="term" value="F:endochitinase activity"/>
    <property type="evidence" value="ECO:0007669"/>
    <property type="project" value="UniProtKB-EC"/>
</dbReference>
<sequence>MIQSLLVFRFAWLLFLPVLIASLLGSAEGRNRTVCQGYHSAFLPVNEIPWKNYNHLHYFVAVPSPTPEADLVIDTEQNMREVIAAAKENNVTVSLSVGGWTASQYFSFLVGSAQNRTAFAKTLGRAVKNYSLDGLDLDWEYPNAQGIGCNAIQKDDSANFLTFLNVLRSEVGPKTRLSAAVSMRGFMSADGKNALKDVSGFGKVLDFVTIMAYDTYVPSAFKVAGPNAPLFDTCSEPTQKFSVAQAIELWTHTGFPAKKLVLGFPAYAYGYTLNNSELKPTTFSGNPNQSSLFFQPAVGVAPPAGKTAGTAEGKDLCGNPNVAGGQWLFRELIETGKLSKNGQKGAGGYERYYDSCTSTPLLFNPSTRHLISYDDTVSLQEKALFARKHGLAGLDMFDATGDTANSLLLNSVRQAFLSGSKS</sequence>
<dbReference type="EMBL" id="AVOT02000017">
    <property type="protein sequence ID" value="MBW0460451.1"/>
    <property type="molecule type" value="Genomic_DNA"/>
</dbReference>
<evidence type="ECO:0000313" key="11">
    <source>
        <dbReference type="EMBL" id="MBW0460451.1"/>
    </source>
</evidence>
<dbReference type="InterPro" id="IPR050314">
    <property type="entry name" value="Glycosyl_Hydrlase_18"/>
</dbReference>
<dbReference type="GO" id="GO:0006032">
    <property type="term" value="P:chitin catabolic process"/>
    <property type="evidence" value="ECO:0007669"/>
    <property type="project" value="UniProtKB-KW"/>
</dbReference>
<keyword evidence="5 7" id="KW-0326">Glycosidase</keyword>
<dbReference type="Pfam" id="PF00704">
    <property type="entry name" value="Glyco_hydro_18"/>
    <property type="match status" value="1"/>
</dbReference>
<protein>
    <recommendedName>
        <fullName evidence="10">GH18 domain-containing protein</fullName>
    </recommendedName>
</protein>
<dbReference type="InterPro" id="IPR001579">
    <property type="entry name" value="Glyco_hydro_18_chit_AS"/>
</dbReference>
<evidence type="ECO:0000256" key="8">
    <source>
        <dbReference type="RuleBase" id="RU004453"/>
    </source>
</evidence>
<dbReference type="Proteomes" id="UP000765509">
    <property type="component" value="Unassembled WGS sequence"/>
</dbReference>
<evidence type="ECO:0000256" key="6">
    <source>
        <dbReference type="ARBA" id="ARBA00023326"/>
    </source>
</evidence>
<dbReference type="OrthoDB" id="73875at2759"/>
<evidence type="ECO:0000256" key="9">
    <source>
        <dbReference type="SAM" id="SignalP"/>
    </source>
</evidence>
<dbReference type="GO" id="GO:0008061">
    <property type="term" value="F:chitin binding"/>
    <property type="evidence" value="ECO:0007669"/>
    <property type="project" value="InterPro"/>
</dbReference>
<keyword evidence="12" id="KW-1185">Reference proteome</keyword>
<feature type="domain" description="GH18" evidence="10">
    <location>
        <begin position="33"/>
        <end position="419"/>
    </location>
</feature>
<dbReference type="PANTHER" id="PTHR11177">
    <property type="entry name" value="CHITINASE"/>
    <property type="match status" value="1"/>
</dbReference>
<proteinExistence type="inferred from homology"/>
<keyword evidence="2 7" id="KW-0378">Hydrolase</keyword>